<sequence>MTAVTPVPVRNKLLFVLIDGIGDVAVASLAGKTPLQTAQLPHLNRIAPSPAACARYYRGRGAFESMGAGLAMIPGDIAFKSNFATLDRSTGIVLQRRADRNFEGLGPQLCADLDGLKLPSFPEHSVAVKYATEHRCGVRVRGPRLSDCITGTDPLKDNLPLVTCTPTDESEEARMTSNLVNELSDCIYTVLSKHPVNDERRKQGKPPANCVLLRGCGSRIKIRFLQEIDQMVGSVMERLTAYTQQSDEHKVTLCVTGDHATPVLYGDHSCEPVPFTMLRVDEMPLPPDSVRTFDEMAAAQGGLGRFSGRDVMRILKQFMLMPKQCP</sequence>
<name>A0A4P9Z1D1_9FUNG</name>
<keyword evidence="5" id="KW-0324">Glycolysis</keyword>
<dbReference type="GO" id="GO:0046872">
    <property type="term" value="F:metal ion binding"/>
    <property type="evidence" value="ECO:0007669"/>
    <property type="project" value="InterPro"/>
</dbReference>
<evidence type="ECO:0000256" key="1">
    <source>
        <dbReference type="ARBA" id="ARBA00000370"/>
    </source>
</evidence>
<dbReference type="EMBL" id="KZ989634">
    <property type="protein sequence ID" value="RKP25742.1"/>
    <property type="molecule type" value="Genomic_DNA"/>
</dbReference>
<organism evidence="7 8">
    <name type="scientific">Syncephalis pseudoplumigaleata</name>
    <dbReference type="NCBI Taxonomy" id="1712513"/>
    <lineage>
        <taxon>Eukaryota</taxon>
        <taxon>Fungi</taxon>
        <taxon>Fungi incertae sedis</taxon>
        <taxon>Zoopagomycota</taxon>
        <taxon>Zoopagomycotina</taxon>
        <taxon>Zoopagomycetes</taxon>
        <taxon>Zoopagales</taxon>
        <taxon>Piptocephalidaceae</taxon>
        <taxon>Syncephalis</taxon>
    </lineage>
</organism>
<evidence type="ECO:0000313" key="8">
    <source>
        <dbReference type="Proteomes" id="UP000278143"/>
    </source>
</evidence>
<dbReference type="SUPFAM" id="SSF53649">
    <property type="entry name" value="Alkaline phosphatase-like"/>
    <property type="match status" value="1"/>
</dbReference>
<feature type="domain" description="Metalloenzyme" evidence="6">
    <location>
        <begin position="221"/>
        <end position="314"/>
    </location>
</feature>
<protein>
    <submittedName>
        <fullName evidence="7">2,3-bisphosphoglycerate-independent phosphoglycerate mutase-domain-containing protein</fullName>
    </submittedName>
</protein>
<dbReference type="Gene3D" id="3.30.70.2130">
    <property type="entry name" value="Metalloenzyme domain"/>
    <property type="match status" value="1"/>
</dbReference>
<gene>
    <name evidence="7" type="ORF">SYNPS1DRAFT_28537</name>
</gene>
<evidence type="ECO:0000256" key="2">
    <source>
        <dbReference type="ARBA" id="ARBA00002315"/>
    </source>
</evidence>
<comment type="function">
    <text evidence="2">Catalyzes the interconversion of 2-phosphoglycerate and 3-phosphoglycerate.</text>
</comment>
<evidence type="ECO:0000256" key="5">
    <source>
        <dbReference type="ARBA" id="ARBA00023152"/>
    </source>
</evidence>
<comment type="pathway">
    <text evidence="3">Carbohydrate degradation.</text>
</comment>
<proteinExistence type="inferred from homology"/>
<reference evidence="8" key="1">
    <citation type="journal article" date="2018" name="Nat. Microbiol.">
        <title>Leveraging single-cell genomics to expand the fungal tree of life.</title>
        <authorList>
            <person name="Ahrendt S.R."/>
            <person name="Quandt C.A."/>
            <person name="Ciobanu D."/>
            <person name="Clum A."/>
            <person name="Salamov A."/>
            <person name="Andreopoulos B."/>
            <person name="Cheng J.F."/>
            <person name="Woyke T."/>
            <person name="Pelin A."/>
            <person name="Henrissat B."/>
            <person name="Reynolds N.K."/>
            <person name="Benny G.L."/>
            <person name="Smith M.E."/>
            <person name="James T.Y."/>
            <person name="Grigoriev I.V."/>
        </authorList>
    </citation>
    <scope>NUCLEOTIDE SEQUENCE [LARGE SCALE GENOMIC DNA]</scope>
    <source>
        <strain evidence="8">Benny S71-1</strain>
    </source>
</reference>
<dbReference type="InterPro" id="IPR006124">
    <property type="entry name" value="Metalloenzyme"/>
</dbReference>
<dbReference type="PANTHER" id="PTHR31209:SF0">
    <property type="entry name" value="METALLOENZYME DOMAIN-CONTAINING PROTEIN"/>
    <property type="match status" value="1"/>
</dbReference>
<dbReference type="PANTHER" id="PTHR31209">
    <property type="entry name" value="COFACTOR-INDEPENDENT PHOSPHOGLYCERATE MUTASE"/>
    <property type="match status" value="1"/>
</dbReference>
<dbReference type="Proteomes" id="UP000278143">
    <property type="component" value="Unassembled WGS sequence"/>
</dbReference>
<evidence type="ECO:0000256" key="4">
    <source>
        <dbReference type="ARBA" id="ARBA00005524"/>
    </source>
</evidence>
<dbReference type="OrthoDB" id="113620at2759"/>
<dbReference type="Pfam" id="PF10143">
    <property type="entry name" value="PhosphMutase"/>
    <property type="match status" value="1"/>
</dbReference>
<comment type="similarity">
    <text evidence="4">Belongs to the BPG-independent phosphoglycerate mutase family. A-PGAM subfamily.</text>
</comment>
<evidence type="ECO:0000313" key="7">
    <source>
        <dbReference type="EMBL" id="RKP25742.1"/>
    </source>
</evidence>
<accession>A0A4P9Z1D1</accession>
<dbReference type="Gene3D" id="3.40.720.10">
    <property type="entry name" value="Alkaline Phosphatase, subunit A"/>
    <property type="match status" value="1"/>
</dbReference>
<dbReference type="AlphaFoldDB" id="A0A4P9Z1D1"/>
<keyword evidence="8" id="KW-1185">Reference proteome</keyword>
<dbReference type="InterPro" id="IPR042253">
    <property type="entry name" value="Pglycerate_mutase_ApgM_sf"/>
</dbReference>
<evidence type="ECO:0000256" key="3">
    <source>
        <dbReference type="ARBA" id="ARBA00004921"/>
    </source>
</evidence>
<dbReference type="Pfam" id="PF01676">
    <property type="entry name" value="Metalloenzyme"/>
    <property type="match status" value="1"/>
</dbReference>
<dbReference type="GO" id="GO:0006096">
    <property type="term" value="P:glycolytic process"/>
    <property type="evidence" value="ECO:0007669"/>
    <property type="project" value="UniProtKB-KW"/>
</dbReference>
<dbReference type="GO" id="GO:0004619">
    <property type="term" value="F:phosphoglycerate mutase activity"/>
    <property type="evidence" value="ECO:0007669"/>
    <property type="project" value="UniProtKB-EC"/>
</dbReference>
<evidence type="ECO:0000259" key="6">
    <source>
        <dbReference type="Pfam" id="PF01676"/>
    </source>
</evidence>
<dbReference type="InterPro" id="IPR004456">
    <property type="entry name" value="Pglycerate_mutase_ApgM"/>
</dbReference>
<dbReference type="InterPro" id="IPR017850">
    <property type="entry name" value="Alkaline_phosphatase_core_sf"/>
</dbReference>
<comment type="catalytic activity">
    <reaction evidence="1">
        <text>(2R)-2-phosphoglycerate = (2R)-3-phosphoglycerate</text>
        <dbReference type="Rhea" id="RHEA:15901"/>
        <dbReference type="ChEBI" id="CHEBI:58272"/>
        <dbReference type="ChEBI" id="CHEBI:58289"/>
        <dbReference type="EC" id="5.4.2.12"/>
    </reaction>
</comment>